<sequence>MKWKKIRTALLLVVSTTVLAACSFGSSSSSSSKSSKYTTTGSAASGTYEGVIKNGKYQTSKSRGVNVAQNDNTFNLKSFETGLTNVSKKVFSTKSYIFQEGQYLNTSTVENWLGRVSGSNKTGLNPKKGKTNGKRNPIYVQQIEEQDYMKQSGDNLKLHGITVGIGLNSVDYYRKTTDGPQYKQKISDADLRAYGEKAAQKVLTRLRQKKGLKNVPIVIALYKQASNDSLVGGVFFEYTSNSGNQLSSWKELNIENKVFPKASDSTTSNSNGQTDNSTFSNFKSQVQSFFPNLSGVTAQAQYKDGNLSGMHITVTTQFYSETEITSFTQYIAQAASKYLPSGIPIDIKIQSSSEMQAFVYRDSGQSKFSSHVFESY</sequence>
<keyword evidence="2" id="KW-0732">Signal</keyword>
<organism evidence="3 4">
    <name type="scientific">Paucilactobacillus wasatchensis</name>
    <dbReference type="NCBI Taxonomy" id="1335616"/>
    <lineage>
        <taxon>Bacteria</taxon>
        <taxon>Bacillati</taxon>
        <taxon>Bacillota</taxon>
        <taxon>Bacilli</taxon>
        <taxon>Lactobacillales</taxon>
        <taxon>Lactobacillaceae</taxon>
        <taxon>Paucilactobacillus</taxon>
    </lineage>
</organism>
<dbReference type="InterPro" id="IPR011426">
    <property type="entry name" value="CamS"/>
</dbReference>
<feature type="chain" id="PRO_5038529250" evidence="2">
    <location>
        <begin position="21"/>
        <end position="376"/>
    </location>
</feature>
<evidence type="ECO:0000256" key="2">
    <source>
        <dbReference type="SAM" id="SignalP"/>
    </source>
</evidence>
<dbReference type="STRING" id="1335616.WDC_0850"/>
<protein>
    <submittedName>
        <fullName evidence="3">Pheromone cAM373 lipoprotein</fullName>
    </submittedName>
</protein>
<dbReference type="PATRIC" id="fig|1335616.4.peg.850"/>
<keyword evidence="4" id="KW-1185">Reference proteome</keyword>
<evidence type="ECO:0000313" key="3">
    <source>
        <dbReference type="EMBL" id="KIS03548.1"/>
    </source>
</evidence>
<comment type="caution">
    <text evidence="3">The sequence shown here is derived from an EMBL/GenBank/DDBJ whole genome shotgun (WGS) entry which is preliminary data.</text>
</comment>
<dbReference type="EMBL" id="AWTT01000016">
    <property type="protein sequence ID" value="KIS03548.1"/>
    <property type="molecule type" value="Genomic_DNA"/>
</dbReference>
<dbReference type="CDD" id="cd13440">
    <property type="entry name" value="CamS_repeat_2"/>
    <property type="match status" value="1"/>
</dbReference>
<dbReference type="OrthoDB" id="9795361at2"/>
<reference evidence="3 4" key="1">
    <citation type="submission" date="2013-08" db="EMBL/GenBank/DDBJ databases">
        <title>Lactobacillus wasatchii sp. WDC04, a late gas producing bacteria isolated from aged chedder cheese.</title>
        <authorList>
            <person name="Oberg C.J."/>
            <person name="Culumber M."/>
            <person name="McMahon D.J."/>
            <person name="Broadbent J.R."/>
            <person name="Oberg T.S."/>
            <person name="Ortaki F."/>
        </authorList>
    </citation>
    <scope>NUCLEOTIDE SEQUENCE [LARGE SCALE GENOMIC DNA]</scope>
    <source>
        <strain evidence="3 4">WDC04</strain>
    </source>
</reference>
<dbReference type="Pfam" id="PF07537">
    <property type="entry name" value="CamS"/>
    <property type="match status" value="1"/>
</dbReference>
<evidence type="ECO:0000256" key="1">
    <source>
        <dbReference type="SAM" id="MobiDB-lite"/>
    </source>
</evidence>
<name>A0A0D0Y5H3_9LACO</name>
<proteinExistence type="predicted"/>
<dbReference type="CDD" id="cd13441">
    <property type="entry name" value="CamS_repeat_1"/>
    <property type="match status" value="1"/>
</dbReference>
<accession>A0A0D0Y5H3</accession>
<dbReference type="AlphaFoldDB" id="A0A0D0Y5H3"/>
<feature type="signal peptide" evidence="2">
    <location>
        <begin position="1"/>
        <end position="20"/>
    </location>
</feature>
<keyword evidence="3" id="KW-0449">Lipoprotein</keyword>
<feature type="region of interest" description="Disordered" evidence="1">
    <location>
        <begin position="24"/>
        <end position="43"/>
    </location>
</feature>
<dbReference type="PIRSF" id="PIRSF012509">
    <property type="entry name" value="CamS"/>
    <property type="match status" value="1"/>
</dbReference>
<evidence type="ECO:0000313" key="4">
    <source>
        <dbReference type="Proteomes" id="UP000032279"/>
    </source>
</evidence>
<dbReference type="Gene3D" id="3.10.570.10">
    <property type="entry name" value="sex pheromone staph- cam373 precursor domain"/>
    <property type="match status" value="1"/>
</dbReference>
<gene>
    <name evidence="3" type="primary">camS</name>
    <name evidence="3" type="ORF">WDC_0850</name>
</gene>
<dbReference type="PROSITE" id="PS51257">
    <property type="entry name" value="PROKAR_LIPOPROTEIN"/>
    <property type="match status" value="1"/>
</dbReference>
<dbReference type="Proteomes" id="UP000032279">
    <property type="component" value="Unassembled WGS sequence"/>
</dbReference>